<dbReference type="Gene3D" id="1.10.10.10">
    <property type="entry name" value="Winged helix-like DNA-binding domain superfamily/Winged helix DNA-binding domain"/>
    <property type="match status" value="2"/>
</dbReference>
<reference evidence="4 5" key="1">
    <citation type="submission" date="2017-09" db="EMBL/GenBank/DDBJ databases">
        <title>The draft genome sequences of Marinobacter guineae M3B.</title>
        <authorList>
            <person name="Cao J."/>
        </authorList>
    </citation>
    <scope>NUCLEOTIDE SEQUENCE [LARGE SCALE GENOMIC DNA]</scope>
    <source>
        <strain evidence="4 5">M3B</strain>
    </source>
</reference>
<dbReference type="OrthoDB" id="9122127at2"/>
<gene>
    <name evidence="4" type="ORF">CLH62_20490</name>
</gene>
<dbReference type="Pfam" id="PF21205">
    <property type="entry name" value="Rep3_C"/>
    <property type="match status" value="1"/>
</dbReference>
<comment type="caution">
    <text evidence="4">The sequence shown here is derived from an EMBL/GenBank/DDBJ whole genome shotgun (WGS) entry which is preliminary data.</text>
</comment>
<keyword evidence="5" id="KW-1185">Reference proteome</keyword>
<dbReference type="SUPFAM" id="SSF46785">
    <property type="entry name" value="Winged helix' DNA-binding domain"/>
    <property type="match status" value="2"/>
</dbReference>
<evidence type="ECO:0000259" key="3">
    <source>
        <dbReference type="Pfam" id="PF01051"/>
    </source>
</evidence>
<evidence type="ECO:0000256" key="1">
    <source>
        <dbReference type="ARBA" id="ARBA00038283"/>
    </source>
</evidence>
<comment type="similarity">
    <text evidence="1">Belongs to the initiator RepB protein family.</text>
</comment>
<sequence>MGFIVGQAAEASHQLDLIPLNENTPKLRVAKANALVEAQFELTSQEHKLLLVAMAQIRKDQTQFHEQVFQVQDLVEHLELNPKNAYRDLRRISKGIMSKQVTIRNDDTGEWRMYQWVSKAYCERGTFGIKFSEELKPFLIGLVGRFTLYELGRILKMKSNYAIRLYELFQQYRKFGNRVVGLDPKLATRNGWDNFSKLMGYNHETYERFANLNQKVLQPAIAQIEQFTEFKKVYVKKIKHGRKTVALEFEWKTIDTLEDLPNHPLYSDLRALGVTDATCREIFSKFDEDRIVRNLALAKAHHRSQTLSNPAGWFVTAVKENYADPELPLDAIAQDQDPKTESTKSKPEHPLFHDCATPAEFRNLVAAEKERGEKFSSYSEFLNYSVNQQVERYQGSSTE</sequence>
<dbReference type="GO" id="GO:0003887">
    <property type="term" value="F:DNA-directed DNA polymerase activity"/>
    <property type="evidence" value="ECO:0007669"/>
    <property type="project" value="InterPro"/>
</dbReference>
<feature type="compositionally biased region" description="Basic and acidic residues" evidence="2">
    <location>
        <begin position="336"/>
        <end position="352"/>
    </location>
</feature>
<dbReference type="InterPro" id="IPR036388">
    <property type="entry name" value="WH-like_DNA-bd_sf"/>
</dbReference>
<evidence type="ECO:0000313" key="4">
    <source>
        <dbReference type="EMBL" id="PHQ23680.1"/>
    </source>
</evidence>
<proteinExistence type="inferred from homology"/>
<name>A0A2G1VAI0_9GAMM</name>
<protein>
    <submittedName>
        <fullName evidence="4">Replication protein RepB</fullName>
    </submittedName>
</protein>
<dbReference type="Proteomes" id="UP000229044">
    <property type="component" value="Unassembled WGS sequence"/>
</dbReference>
<feature type="region of interest" description="Disordered" evidence="2">
    <location>
        <begin position="333"/>
        <end position="352"/>
    </location>
</feature>
<evidence type="ECO:0000313" key="5">
    <source>
        <dbReference type="Proteomes" id="UP000229044"/>
    </source>
</evidence>
<dbReference type="Pfam" id="PF01051">
    <property type="entry name" value="Rep3_N"/>
    <property type="match status" value="1"/>
</dbReference>
<evidence type="ECO:0000256" key="2">
    <source>
        <dbReference type="SAM" id="MobiDB-lite"/>
    </source>
</evidence>
<organism evidence="4 5">
    <name type="scientific">Marinobacter guineae</name>
    <dbReference type="NCBI Taxonomy" id="432303"/>
    <lineage>
        <taxon>Bacteria</taxon>
        <taxon>Pseudomonadati</taxon>
        <taxon>Pseudomonadota</taxon>
        <taxon>Gammaproteobacteria</taxon>
        <taxon>Pseudomonadales</taxon>
        <taxon>Marinobacteraceae</taxon>
        <taxon>Marinobacter</taxon>
    </lineage>
</organism>
<dbReference type="GO" id="GO:0006270">
    <property type="term" value="P:DNA replication initiation"/>
    <property type="evidence" value="ECO:0007669"/>
    <property type="project" value="InterPro"/>
</dbReference>
<feature type="domain" description="Initiator Rep protein WH1" evidence="3">
    <location>
        <begin position="29"/>
        <end position="169"/>
    </location>
</feature>
<dbReference type="InterPro" id="IPR000525">
    <property type="entry name" value="Initiator_Rep_WH1"/>
</dbReference>
<accession>A0A2G1VAI0</accession>
<dbReference type="InterPro" id="IPR036390">
    <property type="entry name" value="WH_DNA-bd_sf"/>
</dbReference>
<dbReference type="EMBL" id="NTFI01000013">
    <property type="protein sequence ID" value="PHQ23680.1"/>
    <property type="molecule type" value="Genomic_DNA"/>
</dbReference>
<dbReference type="AlphaFoldDB" id="A0A2G1VAI0"/>